<evidence type="ECO:0000313" key="3">
    <source>
        <dbReference type="EMBL" id="CAL5985283.1"/>
    </source>
</evidence>
<evidence type="ECO:0000313" key="4">
    <source>
        <dbReference type="Proteomes" id="UP001642409"/>
    </source>
</evidence>
<sequence>MFKICTLSPYSIRFKQSFSLSAFVIKYIKQNYIVQVPHFGPRKNATYLCSSTNNSKTTSRCTSHILRPEKRARSRASTTMSPTKTGRYAPASRTRASRSKIQQALPRAVRSHLTLWNNRPSQLPRRHKDQRKTQISSISTLTRTRIEMTHQTGQERGESGKTAFRYIE</sequence>
<evidence type="ECO:0000313" key="2">
    <source>
        <dbReference type="EMBL" id="CAI9952841.1"/>
    </source>
</evidence>
<protein>
    <submittedName>
        <fullName evidence="3">Hypothetical_protein</fullName>
    </submittedName>
</protein>
<accession>A0AA86UII7</accession>
<proteinExistence type="predicted"/>
<keyword evidence="4" id="KW-1185">Reference proteome</keyword>
<dbReference type="Proteomes" id="UP001642409">
    <property type="component" value="Unassembled WGS sequence"/>
</dbReference>
<feature type="region of interest" description="Disordered" evidence="1">
    <location>
        <begin position="69"/>
        <end position="98"/>
    </location>
</feature>
<comment type="caution">
    <text evidence="2">The sequence shown here is derived from an EMBL/GenBank/DDBJ whole genome shotgun (WGS) entry which is preliminary data.</text>
</comment>
<name>A0AA86UII7_9EUKA</name>
<gene>
    <name evidence="2" type="ORF">HINF_LOCUS40486</name>
    <name evidence="3" type="ORF">HINF_LOCUS8744</name>
</gene>
<feature type="compositionally biased region" description="Polar residues" evidence="1">
    <location>
        <begin position="75"/>
        <end position="84"/>
    </location>
</feature>
<organism evidence="2">
    <name type="scientific">Hexamita inflata</name>
    <dbReference type="NCBI Taxonomy" id="28002"/>
    <lineage>
        <taxon>Eukaryota</taxon>
        <taxon>Metamonada</taxon>
        <taxon>Diplomonadida</taxon>
        <taxon>Hexamitidae</taxon>
        <taxon>Hexamitinae</taxon>
        <taxon>Hexamita</taxon>
    </lineage>
</organism>
<dbReference type="EMBL" id="CAXDID020000018">
    <property type="protein sequence ID" value="CAL5985283.1"/>
    <property type="molecule type" value="Genomic_DNA"/>
</dbReference>
<reference evidence="3 4" key="2">
    <citation type="submission" date="2024-07" db="EMBL/GenBank/DDBJ databases">
        <authorList>
            <person name="Akdeniz Z."/>
        </authorList>
    </citation>
    <scope>NUCLEOTIDE SEQUENCE [LARGE SCALE GENOMIC DNA]</scope>
</reference>
<dbReference type="EMBL" id="CATOUU010000834">
    <property type="protein sequence ID" value="CAI9952841.1"/>
    <property type="molecule type" value="Genomic_DNA"/>
</dbReference>
<dbReference type="AlphaFoldDB" id="A0AA86UII7"/>
<evidence type="ECO:0000256" key="1">
    <source>
        <dbReference type="SAM" id="MobiDB-lite"/>
    </source>
</evidence>
<reference evidence="2" key="1">
    <citation type="submission" date="2023-06" db="EMBL/GenBank/DDBJ databases">
        <authorList>
            <person name="Kurt Z."/>
        </authorList>
    </citation>
    <scope>NUCLEOTIDE SEQUENCE</scope>
</reference>